<keyword evidence="8" id="KW-1185">Reference proteome</keyword>
<sequence length="163" mass="19106">MFLIFYTKGKILQSIFIPAFMSRILGSGNHSFTFFIINIIIFGIIFHFYSIFINAFLLYLTGSTIGKLLLGVKILNNNNKRPNFFKLLWREIIILLKGLGLGIPLIGELANFFSYKYFIFNNTTSWDKKLNLKILYRNQHRFFTNTILSITILFTLIYSYLDD</sequence>
<comment type="subcellular location">
    <subcellularLocation>
        <location evidence="1">Membrane</location>
        <topology evidence="1">Multi-pass membrane protein</topology>
    </subcellularLocation>
</comment>
<feature type="transmembrane region" description="Helical" evidence="5">
    <location>
        <begin position="31"/>
        <end position="50"/>
    </location>
</feature>
<evidence type="ECO:0000256" key="2">
    <source>
        <dbReference type="ARBA" id="ARBA00022692"/>
    </source>
</evidence>
<dbReference type="EMBL" id="JWSW01000004">
    <property type="protein sequence ID" value="KIJ89215.1"/>
    <property type="molecule type" value="Genomic_DNA"/>
</dbReference>
<dbReference type="GO" id="GO:0016020">
    <property type="term" value="C:membrane"/>
    <property type="evidence" value="ECO:0007669"/>
    <property type="project" value="UniProtKB-SubCell"/>
</dbReference>
<evidence type="ECO:0000259" key="6">
    <source>
        <dbReference type="Pfam" id="PF06271"/>
    </source>
</evidence>
<feature type="transmembrane region" description="Helical" evidence="5">
    <location>
        <begin position="87"/>
        <end position="107"/>
    </location>
</feature>
<proteinExistence type="predicted"/>
<evidence type="ECO:0000313" key="7">
    <source>
        <dbReference type="EMBL" id="KIJ89215.1"/>
    </source>
</evidence>
<dbReference type="Pfam" id="PF06271">
    <property type="entry name" value="RDD"/>
    <property type="match status" value="1"/>
</dbReference>
<dbReference type="AlphaFoldDB" id="A0A0C2REC3"/>
<protein>
    <recommendedName>
        <fullName evidence="6">RDD domain-containing protein</fullName>
    </recommendedName>
</protein>
<organism evidence="7 8">
    <name type="scientific">Rickettsia asembonensis</name>
    <dbReference type="NCBI Taxonomy" id="1068590"/>
    <lineage>
        <taxon>Bacteria</taxon>
        <taxon>Pseudomonadati</taxon>
        <taxon>Pseudomonadota</taxon>
        <taxon>Alphaproteobacteria</taxon>
        <taxon>Rickettsiales</taxon>
        <taxon>Rickettsiaceae</taxon>
        <taxon>Rickettsieae</taxon>
        <taxon>Rickettsia</taxon>
        <taxon>spotted fever group</taxon>
    </lineage>
</organism>
<keyword evidence="4 5" id="KW-0472">Membrane</keyword>
<keyword evidence="3 5" id="KW-1133">Transmembrane helix</keyword>
<evidence type="ECO:0000256" key="3">
    <source>
        <dbReference type="ARBA" id="ARBA00022989"/>
    </source>
</evidence>
<evidence type="ECO:0000256" key="5">
    <source>
        <dbReference type="SAM" id="Phobius"/>
    </source>
</evidence>
<evidence type="ECO:0000313" key="8">
    <source>
        <dbReference type="Proteomes" id="UP000031952"/>
    </source>
</evidence>
<reference evidence="7 8" key="1">
    <citation type="submission" date="2014-12" db="EMBL/GenBank/DDBJ databases">
        <title>Whole genome sequence of Candidatus Rickettsia asemboensis strain NMRCii isolated from cat fleas in west Kenya.</title>
        <authorList>
            <person name="Jima D."/>
            <person name="Luce-Fedrow A."/>
            <person name="Yang Y."/>
            <person name="Maina A.N."/>
            <person name="Snesrud E.C."/>
            <person name="Jarman R.G."/>
            <person name="Richards A.L."/>
            <person name="Hang J."/>
        </authorList>
    </citation>
    <scope>NUCLEOTIDE SEQUENCE [LARGE SCALE GENOMIC DNA]</scope>
    <source>
        <strain evidence="7 8">NMRCii</strain>
    </source>
</reference>
<feature type="transmembrane region" description="Helical" evidence="5">
    <location>
        <begin position="142"/>
        <end position="161"/>
    </location>
</feature>
<dbReference type="Proteomes" id="UP000031952">
    <property type="component" value="Unassembled WGS sequence"/>
</dbReference>
<evidence type="ECO:0000256" key="1">
    <source>
        <dbReference type="ARBA" id="ARBA00004141"/>
    </source>
</evidence>
<keyword evidence="2 5" id="KW-0812">Transmembrane</keyword>
<evidence type="ECO:0000256" key="4">
    <source>
        <dbReference type="ARBA" id="ARBA00023136"/>
    </source>
</evidence>
<gene>
    <name evidence="7" type="ORF">SB78_00980</name>
</gene>
<accession>A0A0C2REC3</accession>
<feature type="domain" description="RDD" evidence="6">
    <location>
        <begin position="27"/>
        <end position="122"/>
    </location>
</feature>
<dbReference type="InterPro" id="IPR010432">
    <property type="entry name" value="RDD"/>
</dbReference>
<name>A0A0C2REC3_9RICK</name>
<comment type="caution">
    <text evidence="7">The sequence shown here is derived from an EMBL/GenBank/DDBJ whole genome shotgun (WGS) entry which is preliminary data.</text>
</comment>